<dbReference type="InterPro" id="IPR018490">
    <property type="entry name" value="cNMP-bd_dom_sf"/>
</dbReference>
<evidence type="ECO:0000313" key="15">
    <source>
        <dbReference type="EMBL" id="QDL93964.1"/>
    </source>
</evidence>
<keyword evidence="5" id="KW-1003">Cell membrane</keyword>
<dbReference type="PANTHER" id="PTHR10110">
    <property type="entry name" value="SODIUM/HYDROGEN EXCHANGER"/>
    <property type="match status" value="1"/>
</dbReference>
<dbReference type="InterPro" id="IPR000595">
    <property type="entry name" value="cNMP-bd_dom"/>
</dbReference>
<comment type="subcellular location">
    <subcellularLocation>
        <location evidence="1">Cell membrane</location>
        <topology evidence="1">Multi-pass membrane protein</topology>
    </subcellularLocation>
</comment>
<keyword evidence="11" id="KW-0739">Sodium transport</keyword>
<name>A0A5B8G1Q6_9RHOB</name>
<evidence type="ECO:0000256" key="7">
    <source>
        <dbReference type="ARBA" id="ARBA00022989"/>
    </source>
</evidence>
<dbReference type="GO" id="GO:0051453">
    <property type="term" value="P:regulation of intracellular pH"/>
    <property type="evidence" value="ECO:0007669"/>
    <property type="project" value="TreeGrafter"/>
</dbReference>
<proteinExistence type="inferred from homology"/>
<feature type="transmembrane region" description="Helical" evidence="13">
    <location>
        <begin position="138"/>
        <end position="157"/>
    </location>
</feature>
<dbReference type="EMBL" id="CP040819">
    <property type="protein sequence ID" value="QDL93964.1"/>
    <property type="molecule type" value="Genomic_DNA"/>
</dbReference>
<dbReference type="SUPFAM" id="SSF51206">
    <property type="entry name" value="cAMP-binding domain-like"/>
    <property type="match status" value="1"/>
</dbReference>
<dbReference type="InterPro" id="IPR018422">
    <property type="entry name" value="Cation/H_exchanger_CPA1"/>
</dbReference>
<feature type="transmembrane region" description="Helical" evidence="13">
    <location>
        <begin position="384"/>
        <end position="405"/>
    </location>
</feature>
<feature type="transmembrane region" description="Helical" evidence="13">
    <location>
        <begin position="234"/>
        <end position="254"/>
    </location>
</feature>
<feature type="compositionally biased region" description="Basic residues" evidence="12">
    <location>
        <begin position="887"/>
        <end position="896"/>
    </location>
</feature>
<evidence type="ECO:0000256" key="8">
    <source>
        <dbReference type="ARBA" id="ARBA00023053"/>
    </source>
</evidence>
<protein>
    <submittedName>
        <fullName evidence="15">Cyclic nucleotide-binding domain-containing protein</fullName>
    </submittedName>
</protein>
<feature type="transmembrane region" description="Helical" evidence="13">
    <location>
        <begin position="164"/>
        <end position="188"/>
    </location>
</feature>
<dbReference type="PROSITE" id="PS50042">
    <property type="entry name" value="CNMP_BINDING_3"/>
    <property type="match status" value="1"/>
</dbReference>
<feature type="transmembrane region" description="Helical" evidence="13">
    <location>
        <begin position="320"/>
        <end position="339"/>
    </location>
</feature>
<feature type="transmembrane region" description="Helical" evidence="13">
    <location>
        <begin position="96"/>
        <end position="118"/>
    </location>
</feature>
<keyword evidence="4" id="KW-0050">Antiport</keyword>
<dbReference type="Proteomes" id="UP000305888">
    <property type="component" value="Plasmid pD4M1A"/>
</dbReference>
<dbReference type="GO" id="GO:0005886">
    <property type="term" value="C:plasma membrane"/>
    <property type="evidence" value="ECO:0007669"/>
    <property type="project" value="UniProtKB-SubCell"/>
</dbReference>
<feature type="transmembrane region" description="Helical" evidence="13">
    <location>
        <begin position="425"/>
        <end position="443"/>
    </location>
</feature>
<dbReference type="Gene3D" id="6.10.140.1330">
    <property type="match status" value="1"/>
</dbReference>
<evidence type="ECO:0000256" key="12">
    <source>
        <dbReference type="SAM" id="MobiDB-lite"/>
    </source>
</evidence>
<organism evidence="15 16">
    <name type="scientific">Paroceanicella profunda</name>
    <dbReference type="NCBI Taxonomy" id="2579971"/>
    <lineage>
        <taxon>Bacteria</taxon>
        <taxon>Pseudomonadati</taxon>
        <taxon>Pseudomonadota</taxon>
        <taxon>Alphaproteobacteria</taxon>
        <taxon>Rhodobacterales</taxon>
        <taxon>Paracoccaceae</taxon>
        <taxon>Paroceanicella</taxon>
    </lineage>
</organism>
<dbReference type="GO" id="GO:0015386">
    <property type="term" value="F:potassium:proton antiporter activity"/>
    <property type="evidence" value="ECO:0007669"/>
    <property type="project" value="TreeGrafter"/>
</dbReference>
<dbReference type="GO" id="GO:0098719">
    <property type="term" value="P:sodium ion import across plasma membrane"/>
    <property type="evidence" value="ECO:0007669"/>
    <property type="project" value="TreeGrafter"/>
</dbReference>
<reference evidence="15 16" key="1">
    <citation type="submission" date="2019-06" db="EMBL/GenBank/DDBJ databases">
        <title>Genome sequence of Rhodobacteraceae bacterium D4M1.</title>
        <authorList>
            <person name="Cao J."/>
        </authorList>
    </citation>
    <scope>NUCLEOTIDE SEQUENCE [LARGE SCALE GENOMIC DNA]</scope>
    <source>
        <strain evidence="15 16">D4M1</strain>
        <plasmid evidence="16">pd4m1a</plasmid>
    </source>
</reference>
<gene>
    <name evidence="15" type="ORF">FDP22_19005</name>
</gene>
<evidence type="ECO:0000256" key="10">
    <source>
        <dbReference type="ARBA" id="ARBA00023136"/>
    </source>
</evidence>
<evidence type="ECO:0000259" key="14">
    <source>
        <dbReference type="PROSITE" id="PS50042"/>
    </source>
</evidence>
<dbReference type="GO" id="GO:0015385">
    <property type="term" value="F:sodium:proton antiporter activity"/>
    <property type="evidence" value="ECO:0007669"/>
    <property type="project" value="InterPro"/>
</dbReference>
<evidence type="ECO:0000256" key="11">
    <source>
        <dbReference type="ARBA" id="ARBA00023201"/>
    </source>
</evidence>
<geneLocation type="plasmid" evidence="16">
    <name>pd4m1a</name>
</geneLocation>
<dbReference type="AlphaFoldDB" id="A0A5B8G1Q6"/>
<dbReference type="Gene3D" id="2.60.120.10">
    <property type="entry name" value="Jelly Rolls"/>
    <property type="match status" value="1"/>
</dbReference>
<dbReference type="Pfam" id="PF00999">
    <property type="entry name" value="Na_H_Exchanger"/>
    <property type="match status" value="1"/>
</dbReference>
<dbReference type="InterPro" id="IPR014710">
    <property type="entry name" value="RmlC-like_jellyroll"/>
</dbReference>
<feature type="transmembrane region" description="Helical" evidence="13">
    <location>
        <begin position="351"/>
        <end position="372"/>
    </location>
</feature>
<evidence type="ECO:0000256" key="6">
    <source>
        <dbReference type="ARBA" id="ARBA00022692"/>
    </source>
</evidence>
<keyword evidence="15" id="KW-0614">Plasmid</keyword>
<sequence length="927" mass="99783">MWISGGGRLCSVAPHNRRFTTSPDPRSAHPRVRASFRFPFRIPPCSPTPRPAPPGPPAPRRVMELISFALLGLAGILTFLALAVPLARWLSVPLPVVLAGAGLAYGAVMSGADITLSGATLDPYDFWFLHQISLDSSALLYVFLPPLLFEMALAVNVRRMLDELPIVLIMAVLAVVVATAVVGMLLWWVSPLALIPALLIGAAVATTDPAAVVSTFREIGAQRRLLVILEGESLLNDAAAITIFSLLLGAAALGPDTLTPGGLAAGFARTFSIGALTGLGTAWLGSRLYPLLRGSTAAEVSLTLAVAYGAFILAEEVFGASGVVAVVFAGLATGSVSYVRMGPRNWSTVTAIWQQIGFWASGLILLLVSALTPGMLVALEGWQALLLVPVYLGALAARAVVLWGVLPLMDRAGLATPITQPQKVLVLWGGVRGAVTLVLALSLGNLPALGDDARLVGAMAAGYALLTLVLNASTLAWVTRRLGLDRLSLEDLALRERIVEGSFARVKEVVGDLAQLRRLDAQTRAEVEEDLNAAQADARGRARGGQILFGRRLRLGLAILCAQEERLVRRGFEAGATGPRVTMRLRLQADRISDSARQSSRSGYRAAYERGLRHPPYMRSAVFLQRRLGWDRPLRAAIELHLAMMLESERHLGILDAFARERLAPMVGGDVAENLRGLLARRTEAVEAAIGAVELQYPVYAAALDRALIARAALRRERQEYDRLFRDGVIGPELHTDLSRGLDRRERRLGARPRLDLARPGAELLQRAPIFAALSPAQREKVARKLRTRFTTHDEVIVHQGAREDRMFFLADGAVEVRGAERPVRLGSGDFFGGRAIVSPTGRRETSVVSLGLCRLLTLSRQEFKRLARADPEIGAAIRDAAEQRLARGHSSRRPRANLPAPEPAPLPADTVSAERGRPALSPAEPG</sequence>
<feature type="transmembrane region" description="Helical" evidence="13">
    <location>
        <begin position="194"/>
        <end position="213"/>
    </location>
</feature>
<feature type="region of interest" description="Disordered" evidence="12">
    <location>
        <begin position="884"/>
        <end position="927"/>
    </location>
</feature>
<comment type="similarity">
    <text evidence="2">Belongs to the monovalent cation:proton antiporter 1 (CPA1) transporter (TC 2.A.36) family.</text>
</comment>
<evidence type="ECO:0000256" key="13">
    <source>
        <dbReference type="SAM" id="Phobius"/>
    </source>
</evidence>
<keyword evidence="6 13" id="KW-0812">Transmembrane</keyword>
<feature type="transmembrane region" description="Helical" evidence="13">
    <location>
        <begin position="65"/>
        <end position="84"/>
    </location>
</feature>
<dbReference type="OrthoDB" id="9809206at2"/>
<dbReference type="Pfam" id="PF00027">
    <property type="entry name" value="cNMP_binding"/>
    <property type="match status" value="1"/>
</dbReference>
<keyword evidence="16" id="KW-1185">Reference proteome</keyword>
<dbReference type="CDD" id="cd00038">
    <property type="entry name" value="CAP_ED"/>
    <property type="match status" value="1"/>
</dbReference>
<evidence type="ECO:0000256" key="9">
    <source>
        <dbReference type="ARBA" id="ARBA00023065"/>
    </source>
</evidence>
<keyword evidence="10 13" id="KW-0472">Membrane</keyword>
<feature type="transmembrane region" description="Helical" evidence="13">
    <location>
        <begin position="455"/>
        <end position="478"/>
    </location>
</feature>
<accession>A0A5B8G1Q6</accession>
<evidence type="ECO:0000256" key="2">
    <source>
        <dbReference type="ARBA" id="ARBA00007367"/>
    </source>
</evidence>
<evidence type="ECO:0000256" key="5">
    <source>
        <dbReference type="ARBA" id="ARBA00022475"/>
    </source>
</evidence>
<dbReference type="SMART" id="SM00100">
    <property type="entry name" value="cNMP"/>
    <property type="match status" value="1"/>
</dbReference>
<dbReference type="PANTHER" id="PTHR10110:SF195">
    <property type="entry name" value="NA(+)_H(+) ANTIPORTER NHAS2"/>
    <property type="match status" value="1"/>
</dbReference>
<keyword evidence="8" id="KW-0915">Sodium</keyword>
<dbReference type="KEGG" id="ppru:FDP22_19005"/>
<evidence type="ECO:0000256" key="1">
    <source>
        <dbReference type="ARBA" id="ARBA00004651"/>
    </source>
</evidence>
<feature type="transmembrane region" description="Helical" evidence="13">
    <location>
        <begin position="296"/>
        <end position="314"/>
    </location>
</feature>
<keyword evidence="9" id="KW-0406">Ion transport</keyword>
<dbReference type="InterPro" id="IPR006153">
    <property type="entry name" value="Cation/H_exchanger_TM"/>
</dbReference>
<evidence type="ECO:0000256" key="4">
    <source>
        <dbReference type="ARBA" id="ARBA00022449"/>
    </source>
</evidence>
<keyword evidence="7 13" id="KW-1133">Transmembrane helix</keyword>
<evidence type="ECO:0000256" key="3">
    <source>
        <dbReference type="ARBA" id="ARBA00022448"/>
    </source>
</evidence>
<feature type="transmembrane region" description="Helical" evidence="13">
    <location>
        <begin position="266"/>
        <end position="284"/>
    </location>
</feature>
<feature type="domain" description="Cyclic nucleotide-binding" evidence="14">
    <location>
        <begin position="770"/>
        <end position="867"/>
    </location>
</feature>
<keyword evidence="3" id="KW-0813">Transport</keyword>
<evidence type="ECO:0000313" key="16">
    <source>
        <dbReference type="Proteomes" id="UP000305888"/>
    </source>
</evidence>